<feature type="transmembrane region" description="Helical" evidence="7">
    <location>
        <begin position="61"/>
        <end position="81"/>
    </location>
</feature>
<dbReference type="PANTHER" id="PTHR23517">
    <property type="entry name" value="RESISTANCE PROTEIN MDTM, PUTATIVE-RELATED-RELATED"/>
    <property type="match status" value="1"/>
</dbReference>
<dbReference type="Gene3D" id="1.20.1250.20">
    <property type="entry name" value="MFS general substrate transporter like domains"/>
    <property type="match status" value="1"/>
</dbReference>
<feature type="domain" description="Major facilitator superfamily (MFS) profile" evidence="8">
    <location>
        <begin position="1"/>
        <end position="383"/>
    </location>
</feature>
<feature type="transmembrane region" description="Helical" evidence="7">
    <location>
        <begin position="330"/>
        <end position="353"/>
    </location>
</feature>
<dbReference type="InterPro" id="IPR050171">
    <property type="entry name" value="MFS_Transporters"/>
</dbReference>
<evidence type="ECO:0000256" key="5">
    <source>
        <dbReference type="ARBA" id="ARBA00022989"/>
    </source>
</evidence>
<keyword evidence="3" id="KW-1003">Cell membrane</keyword>
<evidence type="ECO:0000313" key="9">
    <source>
        <dbReference type="EMBL" id="GAA4419915.1"/>
    </source>
</evidence>
<feature type="transmembrane region" description="Helical" evidence="7">
    <location>
        <begin position="126"/>
        <end position="147"/>
    </location>
</feature>
<evidence type="ECO:0000313" key="10">
    <source>
        <dbReference type="Proteomes" id="UP001500936"/>
    </source>
</evidence>
<feature type="transmembrane region" description="Helical" evidence="7">
    <location>
        <begin position="238"/>
        <end position="259"/>
    </location>
</feature>
<accession>A0ABP8L0Q9</accession>
<keyword evidence="5 7" id="KW-1133">Transmembrane helix</keyword>
<feature type="transmembrane region" description="Helical" evidence="7">
    <location>
        <begin position="31"/>
        <end position="54"/>
    </location>
</feature>
<dbReference type="CDD" id="cd17329">
    <property type="entry name" value="MFS_MdtH_MDR_like"/>
    <property type="match status" value="1"/>
</dbReference>
<evidence type="ECO:0000256" key="3">
    <source>
        <dbReference type="ARBA" id="ARBA00022475"/>
    </source>
</evidence>
<dbReference type="Pfam" id="PF07690">
    <property type="entry name" value="MFS_1"/>
    <property type="match status" value="1"/>
</dbReference>
<keyword evidence="10" id="KW-1185">Reference proteome</keyword>
<gene>
    <name evidence="9" type="ORF">GCM10023187_54730</name>
</gene>
<dbReference type="PROSITE" id="PS50850">
    <property type="entry name" value="MFS"/>
    <property type="match status" value="1"/>
</dbReference>
<comment type="caution">
    <text evidence="9">The sequence shown here is derived from an EMBL/GenBank/DDBJ whole genome shotgun (WGS) entry which is preliminary data.</text>
</comment>
<sequence length="394" mass="43292">MWLLAVVMFINRSGTMVLPYLTLYLTQHLHYSVTDAGIIMAVYGTGALAGTFLGGRLTDRFGFYQIQFFSLLLAGIFLLVLQFVHSFAGICVSVFLFTLVGDAFRPANSAAIAWYSKPEDRTRAYSLNRLAINLGWSIGGGIGGYLASIDYSLLFWADGLTCIVAALVLRSRLPVPTGKSAEAHEAGAVPVSVRSPYQDRFFMAFLVFTTLFAMAFFQIFTMAPLYYKEVLRLSERTIGLLMTMNGLMVAFIEMALIYALERRYGPRKMGLIAYGSLLTGVAYLLLIAGLWPGWAFISMIVLTFSEMLAMPFMQSFAVSRSDVQNRGQYMALYSMSYAFAQITAPAIGSQIVALAGFTTLWLVLTGFATLSALGFVWLSRQSLTTAPSVEPSAV</sequence>
<feature type="transmembrane region" description="Helical" evidence="7">
    <location>
        <begin position="153"/>
        <end position="169"/>
    </location>
</feature>
<organism evidence="9 10">
    <name type="scientific">Nibrella viscosa</name>
    <dbReference type="NCBI Taxonomy" id="1084524"/>
    <lineage>
        <taxon>Bacteria</taxon>
        <taxon>Pseudomonadati</taxon>
        <taxon>Bacteroidota</taxon>
        <taxon>Cytophagia</taxon>
        <taxon>Cytophagales</taxon>
        <taxon>Spirosomataceae</taxon>
        <taxon>Nibrella</taxon>
    </lineage>
</organism>
<dbReference type="InterPro" id="IPR020846">
    <property type="entry name" value="MFS_dom"/>
</dbReference>
<feature type="transmembrane region" description="Helical" evidence="7">
    <location>
        <begin position="201"/>
        <end position="226"/>
    </location>
</feature>
<feature type="transmembrane region" description="Helical" evidence="7">
    <location>
        <begin position="297"/>
        <end position="318"/>
    </location>
</feature>
<evidence type="ECO:0000256" key="4">
    <source>
        <dbReference type="ARBA" id="ARBA00022692"/>
    </source>
</evidence>
<dbReference type="InterPro" id="IPR036259">
    <property type="entry name" value="MFS_trans_sf"/>
</dbReference>
<evidence type="ECO:0000259" key="8">
    <source>
        <dbReference type="PROSITE" id="PS50850"/>
    </source>
</evidence>
<feature type="transmembrane region" description="Helical" evidence="7">
    <location>
        <begin position="271"/>
        <end position="291"/>
    </location>
</feature>
<comment type="subcellular location">
    <subcellularLocation>
        <location evidence="1">Cell membrane</location>
        <topology evidence="1">Multi-pass membrane protein</topology>
    </subcellularLocation>
</comment>
<dbReference type="Proteomes" id="UP001500936">
    <property type="component" value="Unassembled WGS sequence"/>
</dbReference>
<keyword evidence="6 7" id="KW-0472">Membrane</keyword>
<keyword evidence="4 7" id="KW-0812">Transmembrane</keyword>
<proteinExistence type="predicted"/>
<dbReference type="EMBL" id="BAABHB010000019">
    <property type="protein sequence ID" value="GAA4419915.1"/>
    <property type="molecule type" value="Genomic_DNA"/>
</dbReference>
<evidence type="ECO:0000256" key="2">
    <source>
        <dbReference type="ARBA" id="ARBA00022448"/>
    </source>
</evidence>
<dbReference type="InterPro" id="IPR011701">
    <property type="entry name" value="MFS"/>
</dbReference>
<name>A0ABP8L0Q9_9BACT</name>
<keyword evidence="2" id="KW-0813">Transport</keyword>
<protein>
    <submittedName>
        <fullName evidence="9">MFS transporter</fullName>
    </submittedName>
</protein>
<reference evidence="10" key="1">
    <citation type="journal article" date="2019" name="Int. J. Syst. Evol. Microbiol.">
        <title>The Global Catalogue of Microorganisms (GCM) 10K type strain sequencing project: providing services to taxonomists for standard genome sequencing and annotation.</title>
        <authorList>
            <consortium name="The Broad Institute Genomics Platform"/>
            <consortium name="The Broad Institute Genome Sequencing Center for Infectious Disease"/>
            <person name="Wu L."/>
            <person name="Ma J."/>
        </authorList>
    </citation>
    <scope>NUCLEOTIDE SEQUENCE [LARGE SCALE GENOMIC DNA]</scope>
    <source>
        <strain evidence="10">JCM 17925</strain>
    </source>
</reference>
<evidence type="ECO:0000256" key="1">
    <source>
        <dbReference type="ARBA" id="ARBA00004651"/>
    </source>
</evidence>
<evidence type="ECO:0000256" key="6">
    <source>
        <dbReference type="ARBA" id="ARBA00023136"/>
    </source>
</evidence>
<dbReference type="SUPFAM" id="SSF103473">
    <property type="entry name" value="MFS general substrate transporter"/>
    <property type="match status" value="1"/>
</dbReference>
<evidence type="ECO:0000256" key="7">
    <source>
        <dbReference type="SAM" id="Phobius"/>
    </source>
</evidence>
<feature type="transmembrane region" description="Helical" evidence="7">
    <location>
        <begin position="87"/>
        <end position="105"/>
    </location>
</feature>
<dbReference type="PANTHER" id="PTHR23517:SF2">
    <property type="entry name" value="MULTIDRUG RESISTANCE PROTEIN MDTH"/>
    <property type="match status" value="1"/>
</dbReference>
<feature type="transmembrane region" description="Helical" evidence="7">
    <location>
        <begin position="359"/>
        <end position="378"/>
    </location>
</feature>